<dbReference type="PANTHER" id="PTHR36067:SF1">
    <property type="entry name" value="EXPRESSED PROTEIN"/>
    <property type="match status" value="1"/>
</dbReference>
<proteinExistence type="predicted"/>
<protein>
    <submittedName>
        <fullName evidence="1">Uncharacterized protein</fullName>
    </submittedName>
</protein>
<gene>
    <name evidence="1" type="ORF">K2173_014685</name>
</gene>
<dbReference type="Proteomes" id="UP001159364">
    <property type="component" value="Linkage Group LG05"/>
</dbReference>
<accession>A0AAV8TH01</accession>
<dbReference type="PANTHER" id="PTHR36067">
    <property type="entry name" value="EXPRESSED PROTEIN"/>
    <property type="match status" value="1"/>
</dbReference>
<dbReference type="EMBL" id="JAIWQS010000005">
    <property type="protein sequence ID" value="KAJ8765563.1"/>
    <property type="molecule type" value="Genomic_DNA"/>
</dbReference>
<name>A0AAV8TH01_9ROSI</name>
<dbReference type="AlphaFoldDB" id="A0AAV8TH01"/>
<evidence type="ECO:0000313" key="1">
    <source>
        <dbReference type="EMBL" id="KAJ8765563.1"/>
    </source>
</evidence>
<comment type="caution">
    <text evidence="1">The sequence shown here is derived from an EMBL/GenBank/DDBJ whole genome shotgun (WGS) entry which is preliminary data.</text>
</comment>
<keyword evidence="2" id="KW-1185">Reference proteome</keyword>
<sequence>MADIAILVAEEYEKRVKKNSPKAADDDASWVFSCASLVAQSVRNKINSNNGSLLLRKSLEFSKLVLEPKSQVSTAASNGVFSA</sequence>
<reference evidence="1 2" key="1">
    <citation type="submission" date="2021-09" db="EMBL/GenBank/DDBJ databases">
        <title>Genomic insights and catalytic innovation underlie evolution of tropane alkaloids biosynthesis.</title>
        <authorList>
            <person name="Wang Y.-J."/>
            <person name="Tian T."/>
            <person name="Huang J.-P."/>
            <person name="Huang S.-X."/>
        </authorList>
    </citation>
    <scope>NUCLEOTIDE SEQUENCE [LARGE SCALE GENOMIC DNA]</scope>
    <source>
        <strain evidence="1">KIB-2018</strain>
        <tissue evidence="1">Leaf</tissue>
    </source>
</reference>
<organism evidence="1 2">
    <name type="scientific">Erythroxylum novogranatense</name>
    <dbReference type="NCBI Taxonomy" id="1862640"/>
    <lineage>
        <taxon>Eukaryota</taxon>
        <taxon>Viridiplantae</taxon>
        <taxon>Streptophyta</taxon>
        <taxon>Embryophyta</taxon>
        <taxon>Tracheophyta</taxon>
        <taxon>Spermatophyta</taxon>
        <taxon>Magnoliopsida</taxon>
        <taxon>eudicotyledons</taxon>
        <taxon>Gunneridae</taxon>
        <taxon>Pentapetalae</taxon>
        <taxon>rosids</taxon>
        <taxon>fabids</taxon>
        <taxon>Malpighiales</taxon>
        <taxon>Erythroxylaceae</taxon>
        <taxon>Erythroxylum</taxon>
    </lineage>
</organism>
<evidence type="ECO:0000313" key="2">
    <source>
        <dbReference type="Proteomes" id="UP001159364"/>
    </source>
</evidence>